<accession>A0A0N4V3M5</accession>
<evidence type="ECO:0000313" key="1">
    <source>
        <dbReference type="EMBL" id="VDD89620.1"/>
    </source>
</evidence>
<name>A0A0N4V3M5_ENTVE</name>
<dbReference type="AlphaFoldDB" id="A0A0N4V3M5"/>
<dbReference type="WBParaSite" id="EVEC_0000466301-mRNA-1">
    <property type="protein sequence ID" value="EVEC_0000466301-mRNA-1"/>
    <property type="gene ID" value="EVEC_0000466301"/>
</dbReference>
<evidence type="ECO:0000313" key="2">
    <source>
        <dbReference type="Proteomes" id="UP000274131"/>
    </source>
</evidence>
<gene>
    <name evidence="1" type="ORF">EVEC_LOCUS4371</name>
</gene>
<dbReference type="EMBL" id="UXUI01007838">
    <property type="protein sequence ID" value="VDD89620.1"/>
    <property type="molecule type" value="Genomic_DNA"/>
</dbReference>
<evidence type="ECO:0000313" key="3">
    <source>
        <dbReference type="WBParaSite" id="EVEC_0000466301-mRNA-1"/>
    </source>
</evidence>
<protein>
    <submittedName>
        <fullName evidence="3">CX domain-containing protein</fullName>
    </submittedName>
</protein>
<organism evidence="3">
    <name type="scientific">Enterobius vermicularis</name>
    <name type="common">Human pinworm</name>
    <dbReference type="NCBI Taxonomy" id="51028"/>
    <lineage>
        <taxon>Eukaryota</taxon>
        <taxon>Metazoa</taxon>
        <taxon>Ecdysozoa</taxon>
        <taxon>Nematoda</taxon>
        <taxon>Chromadorea</taxon>
        <taxon>Rhabditida</taxon>
        <taxon>Spirurina</taxon>
        <taxon>Oxyuridomorpha</taxon>
        <taxon>Oxyuroidea</taxon>
        <taxon>Oxyuridae</taxon>
        <taxon>Enterobius</taxon>
    </lineage>
</organism>
<keyword evidence="2" id="KW-1185">Reference proteome</keyword>
<sequence>MAALCFFTTAESYYLFYPSYNYGCCGGYGNFGGYGGFNGYGGYFGFGGYGGYGGYGGCCGSNMYWMFKK</sequence>
<reference evidence="3" key="1">
    <citation type="submission" date="2017-02" db="UniProtKB">
        <authorList>
            <consortium name="WormBaseParasite"/>
        </authorList>
    </citation>
    <scope>IDENTIFICATION</scope>
</reference>
<proteinExistence type="predicted"/>
<reference evidence="1 2" key="2">
    <citation type="submission" date="2018-10" db="EMBL/GenBank/DDBJ databases">
        <authorList>
            <consortium name="Pathogen Informatics"/>
        </authorList>
    </citation>
    <scope>NUCLEOTIDE SEQUENCE [LARGE SCALE GENOMIC DNA]</scope>
</reference>
<dbReference type="Proteomes" id="UP000274131">
    <property type="component" value="Unassembled WGS sequence"/>
</dbReference>